<accession>A0A9W8GQY8</accession>
<dbReference type="InterPro" id="IPR001452">
    <property type="entry name" value="SH3_domain"/>
</dbReference>
<sequence>MIAPEGIRDGRYYAEALYTFAGEGVEDLPFKKGDLIEVLDCADANWWRGKILDSNEDGLFPACLVKFT</sequence>
<evidence type="ECO:0000256" key="2">
    <source>
        <dbReference type="PROSITE-ProRule" id="PRU00192"/>
    </source>
</evidence>
<dbReference type="Pfam" id="PF00018">
    <property type="entry name" value="SH3_1"/>
    <property type="match status" value="1"/>
</dbReference>
<feature type="non-terminal residue" evidence="4">
    <location>
        <position position="68"/>
    </location>
</feature>
<keyword evidence="5" id="KW-1185">Reference proteome</keyword>
<evidence type="ECO:0000313" key="5">
    <source>
        <dbReference type="Proteomes" id="UP001140011"/>
    </source>
</evidence>
<comment type="caution">
    <text evidence="4">The sequence shown here is derived from an EMBL/GenBank/DDBJ whole genome shotgun (WGS) entry which is preliminary data.</text>
</comment>
<evidence type="ECO:0000256" key="1">
    <source>
        <dbReference type="ARBA" id="ARBA00022443"/>
    </source>
</evidence>
<evidence type="ECO:0000313" key="4">
    <source>
        <dbReference type="EMBL" id="KAJ2740700.1"/>
    </source>
</evidence>
<evidence type="ECO:0000259" key="3">
    <source>
        <dbReference type="PROSITE" id="PS50002"/>
    </source>
</evidence>
<protein>
    <recommendedName>
        <fullName evidence="3">SH3 domain-containing protein</fullName>
    </recommendedName>
</protein>
<reference evidence="4" key="1">
    <citation type="submission" date="2022-07" db="EMBL/GenBank/DDBJ databases">
        <title>Phylogenomic reconstructions and comparative analyses of Kickxellomycotina fungi.</title>
        <authorList>
            <person name="Reynolds N.K."/>
            <person name="Stajich J.E."/>
            <person name="Barry K."/>
            <person name="Grigoriev I.V."/>
            <person name="Crous P."/>
            <person name="Smith M.E."/>
        </authorList>
    </citation>
    <scope>NUCLEOTIDE SEQUENCE</scope>
    <source>
        <strain evidence="4">BCRC 34297</strain>
    </source>
</reference>
<dbReference type="Proteomes" id="UP001140011">
    <property type="component" value="Unassembled WGS sequence"/>
</dbReference>
<keyword evidence="1 2" id="KW-0728">SH3 domain</keyword>
<feature type="domain" description="SH3" evidence="3">
    <location>
        <begin position="9"/>
        <end position="68"/>
    </location>
</feature>
<dbReference type="InterPro" id="IPR036028">
    <property type="entry name" value="SH3-like_dom_sf"/>
</dbReference>
<name>A0A9W8GQY8_9FUNG</name>
<organism evidence="4 5">
    <name type="scientific">Coemansia pectinata</name>
    <dbReference type="NCBI Taxonomy" id="1052879"/>
    <lineage>
        <taxon>Eukaryota</taxon>
        <taxon>Fungi</taxon>
        <taxon>Fungi incertae sedis</taxon>
        <taxon>Zoopagomycota</taxon>
        <taxon>Kickxellomycotina</taxon>
        <taxon>Kickxellomycetes</taxon>
        <taxon>Kickxellales</taxon>
        <taxon>Kickxellaceae</taxon>
        <taxon>Coemansia</taxon>
    </lineage>
</organism>
<dbReference type="EMBL" id="JANBUH010002137">
    <property type="protein sequence ID" value="KAJ2740700.1"/>
    <property type="molecule type" value="Genomic_DNA"/>
</dbReference>
<dbReference type="Gene3D" id="2.30.30.40">
    <property type="entry name" value="SH3 Domains"/>
    <property type="match status" value="1"/>
</dbReference>
<dbReference type="OrthoDB" id="10255964at2759"/>
<dbReference type="PROSITE" id="PS50002">
    <property type="entry name" value="SH3"/>
    <property type="match status" value="1"/>
</dbReference>
<proteinExistence type="predicted"/>
<dbReference type="SMART" id="SM00326">
    <property type="entry name" value="SH3"/>
    <property type="match status" value="1"/>
</dbReference>
<dbReference type="AlphaFoldDB" id="A0A9W8GQY8"/>
<dbReference type="SUPFAM" id="SSF50044">
    <property type="entry name" value="SH3-domain"/>
    <property type="match status" value="1"/>
</dbReference>
<dbReference type="PRINTS" id="PR00452">
    <property type="entry name" value="SH3DOMAIN"/>
</dbReference>
<gene>
    <name evidence="4" type="ORF">GGI19_007066</name>
</gene>